<keyword evidence="15" id="KW-0472">Membrane</keyword>
<evidence type="ECO:0000259" key="21">
    <source>
        <dbReference type="PROSITE" id="PS50105"/>
    </source>
</evidence>
<keyword evidence="8" id="KW-0963">Cytoplasm</keyword>
<dbReference type="GO" id="GO:0045087">
    <property type="term" value="P:innate immune response"/>
    <property type="evidence" value="ECO:0007669"/>
    <property type="project" value="UniProtKB-KW"/>
</dbReference>
<keyword evidence="16" id="KW-0206">Cytoskeleton</keyword>
<dbReference type="SMART" id="SM00252">
    <property type="entry name" value="SH2"/>
    <property type="match status" value="1"/>
</dbReference>
<dbReference type="SUPFAM" id="SSF47769">
    <property type="entry name" value="SAM/Pointed domain"/>
    <property type="match status" value="1"/>
</dbReference>
<keyword evidence="17" id="KW-0966">Cell projection</keyword>
<reference evidence="22 23" key="1">
    <citation type="submission" date="2024-04" db="EMBL/GenBank/DDBJ databases">
        <authorList>
            <consortium name="Genoscope - CEA"/>
            <person name="William W."/>
        </authorList>
    </citation>
    <scope>NUCLEOTIDE SEQUENCE [LARGE SCALE GENOMIC DNA]</scope>
</reference>
<dbReference type="Pfam" id="PF24150">
    <property type="entry name" value="C2_SHIP1-2_first"/>
    <property type="match status" value="1"/>
</dbReference>
<dbReference type="SUPFAM" id="SSF55550">
    <property type="entry name" value="SH2 domain"/>
    <property type="match status" value="1"/>
</dbReference>
<organism evidence="22 23">
    <name type="scientific">Lymnaea stagnalis</name>
    <name type="common">Great pond snail</name>
    <name type="synonym">Helix stagnalis</name>
    <dbReference type="NCBI Taxonomy" id="6523"/>
    <lineage>
        <taxon>Eukaryota</taxon>
        <taxon>Metazoa</taxon>
        <taxon>Spiralia</taxon>
        <taxon>Lophotrochozoa</taxon>
        <taxon>Mollusca</taxon>
        <taxon>Gastropoda</taxon>
        <taxon>Heterobranchia</taxon>
        <taxon>Euthyneura</taxon>
        <taxon>Panpulmonata</taxon>
        <taxon>Hygrophila</taxon>
        <taxon>Lymnaeoidea</taxon>
        <taxon>Lymnaeidae</taxon>
        <taxon>Lymnaea</taxon>
    </lineage>
</organism>
<dbReference type="EC" id="3.1.3.86" evidence="7"/>
<feature type="compositionally biased region" description="Polar residues" evidence="19">
    <location>
        <begin position="1053"/>
        <end position="1063"/>
    </location>
</feature>
<feature type="compositionally biased region" description="Acidic residues" evidence="19">
    <location>
        <begin position="141"/>
        <end position="153"/>
    </location>
</feature>
<keyword evidence="11" id="KW-0378">Hydrolase</keyword>
<dbReference type="PROSITE" id="PS50105">
    <property type="entry name" value="SAM_DOMAIN"/>
    <property type="match status" value="1"/>
</dbReference>
<feature type="region of interest" description="Disordered" evidence="19">
    <location>
        <begin position="987"/>
        <end position="1094"/>
    </location>
</feature>
<feature type="compositionally biased region" description="Basic and acidic residues" evidence="19">
    <location>
        <begin position="154"/>
        <end position="165"/>
    </location>
</feature>
<feature type="domain" description="SAM" evidence="21">
    <location>
        <begin position="1167"/>
        <end position="1231"/>
    </location>
</feature>
<dbReference type="SMART" id="SM00454">
    <property type="entry name" value="SAM"/>
    <property type="match status" value="1"/>
</dbReference>
<comment type="caution">
    <text evidence="22">The sequence shown here is derived from an EMBL/GenBank/DDBJ whole genome shotgun (WGS) entry which is preliminary data.</text>
</comment>
<dbReference type="Pfam" id="PF00017">
    <property type="entry name" value="SH2"/>
    <property type="match status" value="1"/>
</dbReference>
<dbReference type="PANTHER" id="PTHR46051:SF1">
    <property type="entry name" value="INOSITOL POLYPHOSPHATE-RELATED PHOSPHATASE DOMAIN-CONTAINING PROTEIN"/>
    <property type="match status" value="1"/>
</dbReference>
<dbReference type="InterPro" id="IPR057510">
    <property type="entry name" value="C2_SHIP1-2_first"/>
</dbReference>
<evidence type="ECO:0000256" key="18">
    <source>
        <dbReference type="PROSITE-ProRule" id="PRU00191"/>
    </source>
</evidence>
<evidence type="ECO:0000256" key="3">
    <source>
        <dbReference type="ARBA" id="ARBA00004324"/>
    </source>
</evidence>
<feature type="region of interest" description="Disordered" evidence="19">
    <location>
        <begin position="137"/>
        <end position="165"/>
    </location>
</feature>
<evidence type="ECO:0000313" key="23">
    <source>
        <dbReference type="Proteomes" id="UP001497497"/>
    </source>
</evidence>
<dbReference type="GO" id="GO:0050776">
    <property type="term" value="P:regulation of immune response"/>
    <property type="evidence" value="ECO:0007669"/>
    <property type="project" value="TreeGrafter"/>
</dbReference>
<dbReference type="SMART" id="SM00128">
    <property type="entry name" value="IPPc"/>
    <property type="match status" value="1"/>
</dbReference>
<dbReference type="GO" id="GO:0046856">
    <property type="term" value="P:phosphatidylinositol dephosphorylation"/>
    <property type="evidence" value="ECO:0007669"/>
    <property type="project" value="InterPro"/>
</dbReference>
<dbReference type="InterPro" id="IPR001660">
    <property type="entry name" value="SAM"/>
</dbReference>
<name>A0AAV2I594_LYMST</name>
<evidence type="ECO:0000256" key="15">
    <source>
        <dbReference type="ARBA" id="ARBA00023136"/>
    </source>
</evidence>
<evidence type="ECO:0000259" key="20">
    <source>
        <dbReference type="PROSITE" id="PS50001"/>
    </source>
</evidence>
<dbReference type="InterPro" id="IPR000300">
    <property type="entry name" value="IPPc"/>
</dbReference>
<dbReference type="Pfam" id="PF24147">
    <property type="entry name" value="C2_SHIP1-2_2nd"/>
    <property type="match status" value="1"/>
</dbReference>
<evidence type="ECO:0000256" key="16">
    <source>
        <dbReference type="ARBA" id="ARBA00023212"/>
    </source>
</evidence>
<dbReference type="GO" id="GO:0030175">
    <property type="term" value="C:filopodium"/>
    <property type="evidence" value="ECO:0007669"/>
    <property type="project" value="UniProtKB-SubCell"/>
</dbReference>
<proteinExistence type="inferred from homology"/>
<evidence type="ECO:0000256" key="6">
    <source>
        <dbReference type="ARBA" id="ARBA00008734"/>
    </source>
</evidence>
<dbReference type="PROSITE" id="PS50001">
    <property type="entry name" value="SH2"/>
    <property type="match status" value="1"/>
</dbReference>
<protein>
    <recommendedName>
        <fullName evidence="7">phosphatidylinositol-3,4,5-trisphosphate 5-phosphatase</fullName>
        <ecNumber evidence="7">3.1.3.86</ecNumber>
    </recommendedName>
</protein>
<keyword evidence="12" id="KW-0391">Immunity</keyword>
<evidence type="ECO:0000256" key="7">
    <source>
        <dbReference type="ARBA" id="ARBA00012981"/>
    </source>
</evidence>
<evidence type="ECO:0000256" key="19">
    <source>
        <dbReference type="SAM" id="MobiDB-lite"/>
    </source>
</evidence>
<dbReference type="PANTHER" id="PTHR46051">
    <property type="entry name" value="SH2 DOMAIN-CONTAINING PROTEIN"/>
    <property type="match status" value="1"/>
</dbReference>
<dbReference type="Gene3D" id="3.30.505.10">
    <property type="entry name" value="SH2 domain"/>
    <property type="match status" value="1"/>
</dbReference>
<dbReference type="GO" id="GO:0005856">
    <property type="term" value="C:cytoskeleton"/>
    <property type="evidence" value="ECO:0007669"/>
    <property type="project" value="UniProtKB-SubCell"/>
</dbReference>
<dbReference type="GO" id="GO:0002250">
    <property type="term" value="P:adaptive immune response"/>
    <property type="evidence" value="ECO:0007669"/>
    <property type="project" value="UniProtKB-KW"/>
</dbReference>
<evidence type="ECO:0000256" key="10">
    <source>
        <dbReference type="ARBA" id="ARBA00022588"/>
    </source>
</evidence>
<dbReference type="InterPro" id="IPR013761">
    <property type="entry name" value="SAM/pointed_sf"/>
</dbReference>
<dbReference type="EMBL" id="CAXITT010000429">
    <property type="protein sequence ID" value="CAL1541371.1"/>
    <property type="molecule type" value="Genomic_DNA"/>
</dbReference>
<dbReference type="InterPro" id="IPR000980">
    <property type="entry name" value="SH2"/>
</dbReference>
<dbReference type="GO" id="GO:0016607">
    <property type="term" value="C:nuclear speck"/>
    <property type="evidence" value="ECO:0007669"/>
    <property type="project" value="UniProtKB-SubCell"/>
</dbReference>
<dbReference type="Gene3D" id="3.60.10.10">
    <property type="entry name" value="Endonuclease/exonuclease/phosphatase"/>
    <property type="match status" value="1"/>
</dbReference>
<evidence type="ECO:0000256" key="2">
    <source>
        <dbReference type="ARBA" id="ARBA00004245"/>
    </source>
</evidence>
<comment type="subcellular location">
    <subcellularLocation>
        <location evidence="4">Cell projection</location>
        <location evidence="4">Filopodium</location>
    </subcellularLocation>
    <subcellularLocation>
        <location evidence="5">Cell projection</location>
        <location evidence="5">Lamellipodium</location>
    </subcellularLocation>
    <subcellularLocation>
        <location evidence="2">Cytoplasm</location>
        <location evidence="2">Cytoskeleton</location>
    </subcellularLocation>
    <subcellularLocation>
        <location evidence="1">Membrane</location>
        <topology evidence="1">Peripheral membrane protein</topology>
    </subcellularLocation>
    <subcellularLocation>
        <location evidence="3">Nucleus speckle</location>
    </subcellularLocation>
</comment>
<keyword evidence="13 18" id="KW-0727">SH2 domain</keyword>
<dbReference type="GO" id="GO:0030027">
    <property type="term" value="C:lamellipodium"/>
    <property type="evidence" value="ECO:0007669"/>
    <property type="project" value="UniProtKB-SubCell"/>
</dbReference>
<evidence type="ECO:0000256" key="9">
    <source>
        <dbReference type="ARBA" id="ARBA00022553"/>
    </source>
</evidence>
<keyword evidence="10" id="KW-0399">Innate immunity</keyword>
<dbReference type="SUPFAM" id="SSF56219">
    <property type="entry name" value="DNase I-like"/>
    <property type="match status" value="1"/>
</dbReference>
<dbReference type="InterPro" id="IPR057509">
    <property type="entry name" value="C2_SHIP1-2_2nd"/>
</dbReference>
<evidence type="ECO:0000256" key="13">
    <source>
        <dbReference type="ARBA" id="ARBA00022999"/>
    </source>
</evidence>
<evidence type="ECO:0000256" key="17">
    <source>
        <dbReference type="ARBA" id="ARBA00023273"/>
    </source>
</evidence>
<keyword evidence="23" id="KW-1185">Reference proteome</keyword>
<dbReference type="InterPro" id="IPR036860">
    <property type="entry name" value="SH2_dom_sf"/>
</dbReference>
<keyword evidence="14" id="KW-1064">Adaptive immunity</keyword>
<dbReference type="GO" id="GO:0034485">
    <property type="term" value="F:phosphatidylinositol-3,4,5-trisphosphate 5-phosphatase activity"/>
    <property type="evidence" value="ECO:0007669"/>
    <property type="project" value="UniProtKB-EC"/>
</dbReference>
<gene>
    <name evidence="22" type="ORF">GSLYS_00014977001</name>
</gene>
<dbReference type="GO" id="GO:0009966">
    <property type="term" value="P:regulation of signal transduction"/>
    <property type="evidence" value="ECO:0007669"/>
    <property type="project" value="TreeGrafter"/>
</dbReference>
<keyword evidence="9" id="KW-0597">Phosphoprotein</keyword>
<dbReference type="Pfam" id="PF00536">
    <property type="entry name" value="SAM_1"/>
    <property type="match status" value="1"/>
</dbReference>
<dbReference type="GO" id="GO:0016020">
    <property type="term" value="C:membrane"/>
    <property type="evidence" value="ECO:0007669"/>
    <property type="project" value="UniProtKB-SubCell"/>
</dbReference>
<dbReference type="Proteomes" id="UP001497497">
    <property type="component" value="Unassembled WGS sequence"/>
</dbReference>
<evidence type="ECO:0000256" key="5">
    <source>
        <dbReference type="ARBA" id="ARBA00004510"/>
    </source>
</evidence>
<feature type="domain" description="SH2" evidence="20">
    <location>
        <begin position="37"/>
        <end position="135"/>
    </location>
</feature>
<evidence type="ECO:0000256" key="14">
    <source>
        <dbReference type="ARBA" id="ARBA00023130"/>
    </source>
</evidence>
<dbReference type="Pfam" id="PF22669">
    <property type="entry name" value="Exo_endo_phos2"/>
    <property type="match status" value="1"/>
</dbReference>
<sequence>MEEDIFSTSLELRNELNSNGRGQGQGRSLHTRMSGVFFHRGISRLRSEELLLQEGGDGSFLVRDSESVVGAYVLCLLFQNRVHQYRILPDKDGRISVQSEGDMQPPSYNDLPSLITSYISKGEKNGLVCALKKPISPEGAEVPEGDSEDDDFDDPKHTPDSDERNASKPFKFGFLSNFSRLDLSSCDGEFVDAMKAYVDEGLEKDAKNFGAEGGRYPMPEFQKLLATAGKGLQRELDVFLLKLSMCHDMLCQEEDDRRRTVTSNPMDRLGSYIDYLASKLETCRAQVIALEKKAQEVVKDNTENPPDEYNYPDVTDAVSLRVPHQFVPLALRRHSSISIPLSTFEVKVLKYGKANYKLKLTVDIHQGRFFAVKPSKEQLDASNTFPHDKIAQLVKNTTDNSRLHVIFSNKKKYTYQFASVLERENFCLQIRQMKSLHSQEQDVDNVSIFIGTWNMGKSAPVESLKFWLKCNGEGKNKDRTLSRLPHDIYVIGTQESGMTEKDWINTLKAALKAALNLDVDLLESCSLWGLRTLVFINPKHRNKISHIQKSSVRTGIANALGNKGAVAISFMLSGTSFCFINAHLASGDERLDRRNANFRDILKNLSMGPKNLEHYDITHKFHHVFFFGDLNYRVTGNIDQILTKLEKREFMPLLEQDQLKRCQFEKKAFFGFSESEVTFMPTYRLERQTPGYKYDWKKIKTTMERINIPSWCDRILWHSFPGTFIENTAYGSADNLLNSDHRPVFGSFTVGIASPFIQNRASLQDNLNVKFIFKNIEAQIKTSTKQSYFLEFSSACLPDIICCESNRRFGDSQKPGFTNNPVWTAEQLPQLRPLFGDVDYLEDQHILIAVKGAGDDHESYGECVISLKDMFTGEPCYFEATMTHFGEETGKLKGEWYISTGAASGGMVSRASRKTYEIVALDTEYHDPEEFLSLTPPCDIVNAGGTAPTSGGLLMSPSTTFTVHPAEDENISIPTHYVNHNVMRRAPSDPVPDTPLESTIDPPPLPTKRAKPIMGQFGIQGPPTAAKPTDTSRSSDGVLSGETASGAEFGNLRTKSNGTTVQGATGGSPLTAPHLKKTESGSPSPPISSRPKVKANMYPILGFSPTVKKSDSESPPIRNSPLVWQARIEGDEFFPSPKSKIVPSAPPLPEMENIYPSIAIRPYEELKKPTSVQEWLKGLGLSEYTSTFLRNGWDSMGTLAHLTAAHIMKLGIRDAEHWQRILNSVRELKGQTP</sequence>
<evidence type="ECO:0000256" key="12">
    <source>
        <dbReference type="ARBA" id="ARBA00022859"/>
    </source>
</evidence>
<evidence type="ECO:0000256" key="1">
    <source>
        <dbReference type="ARBA" id="ARBA00004170"/>
    </source>
</evidence>
<evidence type="ECO:0000256" key="4">
    <source>
        <dbReference type="ARBA" id="ARBA00004486"/>
    </source>
</evidence>
<dbReference type="FunFam" id="3.60.10.10:FF:000005">
    <property type="entry name" value="phosphatidylinositol 3,4,5-trisphosphate 5-phosphatase 1"/>
    <property type="match status" value="1"/>
</dbReference>
<evidence type="ECO:0000313" key="22">
    <source>
        <dbReference type="EMBL" id="CAL1541371.1"/>
    </source>
</evidence>
<dbReference type="Gene3D" id="1.10.150.50">
    <property type="entry name" value="Transcription Factor, Ets-1"/>
    <property type="match status" value="1"/>
</dbReference>
<dbReference type="AlphaFoldDB" id="A0AAV2I594"/>
<dbReference type="InterPro" id="IPR036691">
    <property type="entry name" value="Endo/exonu/phosph_ase_sf"/>
</dbReference>
<accession>A0AAV2I594</accession>
<evidence type="ECO:0000256" key="8">
    <source>
        <dbReference type="ARBA" id="ARBA00022490"/>
    </source>
</evidence>
<comment type="similarity">
    <text evidence="6">Belongs to the inositol 1,4,5-trisphosphate 5-phosphatase family.</text>
</comment>
<evidence type="ECO:0000256" key="11">
    <source>
        <dbReference type="ARBA" id="ARBA00022801"/>
    </source>
</evidence>